<name>A0A016ULP8_9BILA</name>
<reference evidence="2" key="1">
    <citation type="journal article" date="2015" name="Nat. Genet.">
        <title>The genome and transcriptome of the zoonotic hookworm Ancylostoma ceylanicum identify infection-specific gene families.</title>
        <authorList>
            <person name="Schwarz E.M."/>
            <person name="Hu Y."/>
            <person name="Antoshechkin I."/>
            <person name="Miller M.M."/>
            <person name="Sternberg P.W."/>
            <person name="Aroian R.V."/>
        </authorList>
    </citation>
    <scope>NUCLEOTIDE SEQUENCE</scope>
    <source>
        <strain evidence="2">HY135</strain>
    </source>
</reference>
<evidence type="ECO:0000313" key="1">
    <source>
        <dbReference type="EMBL" id="EYC16324.1"/>
    </source>
</evidence>
<dbReference type="Proteomes" id="UP000024635">
    <property type="component" value="Unassembled WGS sequence"/>
</dbReference>
<protein>
    <submittedName>
        <fullName evidence="1">Uncharacterized protein</fullName>
    </submittedName>
</protein>
<proteinExistence type="predicted"/>
<evidence type="ECO:0000313" key="2">
    <source>
        <dbReference type="Proteomes" id="UP000024635"/>
    </source>
</evidence>
<keyword evidence="2" id="KW-1185">Reference proteome</keyword>
<gene>
    <name evidence="1" type="primary">Acey_s0034.g2932</name>
    <name evidence="1" type="ORF">Y032_0034g2932</name>
</gene>
<dbReference type="EMBL" id="JARK01001370">
    <property type="protein sequence ID" value="EYC16324.1"/>
    <property type="molecule type" value="Genomic_DNA"/>
</dbReference>
<dbReference type="AlphaFoldDB" id="A0A016ULP8"/>
<organism evidence="1 2">
    <name type="scientific">Ancylostoma ceylanicum</name>
    <dbReference type="NCBI Taxonomy" id="53326"/>
    <lineage>
        <taxon>Eukaryota</taxon>
        <taxon>Metazoa</taxon>
        <taxon>Ecdysozoa</taxon>
        <taxon>Nematoda</taxon>
        <taxon>Chromadorea</taxon>
        <taxon>Rhabditida</taxon>
        <taxon>Rhabditina</taxon>
        <taxon>Rhabditomorpha</taxon>
        <taxon>Strongyloidea</taxon>
        <taxon>Ancylostomatidae</taxon>
        <taxon>Ancylostomatinae</taxon>
        <taxon>Ancylostoma</taxon>
    </lineage>
</organism>
<comment type="caution">
    <text evidence="1">The sequence shown here is derived from an EMBL/GenBank/DDBJ whole genome shotgun (WGS) entry which is preliminary data.</text>
</comment>
<sequence>MGNLMPIGSHCCDIIQGPYASPRPPTVNESTPSKFNIISTSVNVFTLGNLNPLQFIHSSKTSWVTEHQTKLHELLLTYEDRGEPAGRGIPGKMKKTAYFQKTSRQGYELNDASRRVIAAGDEQHHIRVNMFTGVSYSTGQYYIAYSAFLHNFY</sequence>
<accession>A0A016ULP8</accession>